<dbReference type="Proteomes" id="UP000681967">
    <property type="component" value="Unassembled WGS sequence"/>
</dbReference>
<comment type="caution">
    <text evidence="2">The sequence shown here is derived from an EMBL/GenBank/DDBJ whole genome shotgun (WGS) entry which is preliminary data.</text>
</comment>
<evidence type="ECO:0000313" key="2">
    <source>
        <dbReference type="EMBL" id="CAF4159839.1"/>
    </source>
</evidence>
<name>A0A8S2RBV1_9BILA</name>
<evidence type="ECO:0000256" key="1">
    <source>
        <dbReference type="SAM" id="MobiDB-lite"/>
    </source>
</evidence>
<gene>
    <name evidence="2" type="ORF">BYL167_LOCUS21934</name>
</gene>
<dbReference type="EMBL" id="CAJOBH010010954">
    <property type="protein sequence ID" value="CAF4159839.1"/>
    <property type="molecule type" value="Genomic_DNA"/>
</dbReference>
<evidence type="ECO:0000313" key="3">
    <source>
        <dbReference type="Proteomes" id="UP000681967"/>
    </source>
</evidence>
<feature type="compositionally biased region" description="Gly residues" evidence="1">
    <location>
        <begin position="1"/>
        <end position="10"/>
    </location>
</feature>
<proteinExistence type="predicted"/>
<protein>
    <submittedName>
        <fullName evidence="2">Uncharacterized protein</fullName>
    </submittedName>
</protein>
<organism evidence="2 3">
    <name type="scientific">Rotaria magnacalcarata</name>
    <dbReference type="NCBI Taxonomy" id="392030"/>
    <lineage>
        <taxon>Eukaryota</taxon>
        <taxon>Metazoa</taxon>
        <taxon>Spiralia</taxon>
        <taxon>Gnathifera</taxon>
        <taxon>Rotifera</taxon>
        <taxon>Eurotatoria</taxon>
        <taxon>Bdelloidea</taxon>
        <taxon>Philodinida</taxon>
        <taxon>Philodinidae</taxon>
        <taxon>Rotaria</taxon>
    </lineage>
</organism>
<sequence>MKVVRGGGVSDGSCGKEGIKQGREEADWLEGGEGDVIGVEARRAVSVARSSA</sequence>
<feature type="non-terminal residue" evidence="2">
    <location>
        <position position="52"/>
    </location>
</feature>
<reference evidence="2" key="1">
    <citation type="submission" date="2021-02" db="EMBL/GenBank/DDBJ databases">
        <authorList>
            <person name="Nowell W R."/>
        </authorList>
    </citation>
    <scope>NUCLEOTIDE SEQUENCE</scope>
</reference>
<dbReference type="AlphaFoldDB" id="A0A8S2RBV1"/>
<feature type="region of interest" description="Disordered" evidence="1">
    <location>
        <begin position="1"/>
        <end position="23"/>
    </location>
</feature>
<accession>A0A8S2RBV1</accession>